<feature type="non-terminal residue" evidence="2">
    <location>
        <position position="278"/>
    </location>
</feature>
<proteinExistence type="predicted"/>
<protein>
    <submittedName>
        <fullName evidence="2">Uncharacterized protein</fullName>
    </submittedName>
</protein>
<dbReference type="EMBL" id="CAUYUJ010003479">
    <property type="protein sequence ID" value="CAK0805509.1"/>
    <property type="molecule type" value="Genomic_DNA"/>
</dbReference>
<comment type="caution">
    <text evidence="2">The sequence shown here is derived from an EMBL/GenBank/DDBJ whole genome shotgun (WGS) entry which is preliminary data.</text>
</comment>
<reference evidence="2" key="1">
    <citation type="submission" date="2023-10" db="EMBL/GenBank/DDBJ databases">
        <authorList>
            <person name="Chen Y."/>
            <person name="Shah S."/>
            <person name="Dougan E. K."/>
            <person name="Thang M."/>
            <person name="Chan C."/>
        </authorList>
    </citation>
    <scope>NUCLEOTIDE SEQUENCE [LARGE SCALE GENOMIC DNA]</scope>
</reference>
<accession>A0ABN9QKU7</accession>
<gene>
    <name evidence="2" type="ORF">PCOR1329_LOCUS12002</name>
</gene>
<evidence type="ECO:0000256" key="1">
    <source>
        <dbReference type="SAM" id="Coils"/>
    </source>
</evidence>
<sequence length="278" mass="30534">MAEQSTAVSIFDHDLRQNISQRIALPKLGRDATWCKVCGKFCYNDLLEKFDYTCQYCGCFLKGRKPAGPGGGAPQPADAHHGSGTSDVEKAALERIIAKGGAAAEQAKLLRETLVNQIPAAAPSKPASVRLTEATQKVERAEASMDKVAKRVLRLEQELGEAMEFYRDCASNLADAIVAQELVAKELAPAPPSSPSELGKLDVRQFLDQKAELNLSFGGLFDDVDLEDSDREEFERRKSNFETEFRAALDSQFRKVAENLASQQQKKAKEDPVMQLAL</sequence>
<dbReference type="Proteomes" id="UP001189429">
    <property type="component" value="Unassembled WGS sequence"/>
</dbReference>
<keyword evidence="3" id="KW-1185">Reference proteome</keyword>
<feature type="coiled-coil region" evidence="1">
    <location>
        <begin position="131"/>
        <end position="158"/>
    </location>
</feature>
<organism evidence="2 3">
    <name type="scientific">Prorocentrum cordatum</name>
    <dbReference type="NCBI Taxonomy" id="2364126"/>
    <lineage>
        <taxon>Eukaryota</taxon>
        <taxon>Sar</taxon>
        <taxon>Alveolata</taxon>
        <taxon>Dinophyceae</taxon>
        <taxon>Prorocentrales</taxon>
        <taxon>Prorocentraceae</taxon>
        <taxon>Prorocentrum</taxon>
    </lineage>
</organism>
<name>A0ABN9QKU7_9DINO</name>
<evidence type="ECO:0000313" key="3">
    <source>
        <dbReference type="Proteomes" id="UP001189429"/>
    </source>
</evidence>
<evidence type="ECO:0000313" key="2">
    <source>
        <dbReference type="EMBL" id="CAK0805509.1"/>
    </source>
</evidence>
<keyword evidence="1" id="KW-0175">Coiled coil</keyword>